<organism evidence="3 4">
    <name type="scientific">Acinetobacter bohemicus ANC 3994</name>
    <dbReference type="NCBI Taxonomy" id="1217715"/>
    <lineage>
        <taxon>Bacteria</taxon>
        <taxon>Pseudomonadati</taxon>
        <taxon>Pseudomonadota</taxon>
        <taxon>Gammaproteobacteria</taxon>
        <taxon>Moraxellales</taxon>
        <taxon>Moraxellaceae</taxon>
        <taxon>Acinetobacter</taxon>
    </lineage>
</organism>
<protein>
    <recommendedName>
        <fullName evidence="2">Big-1 domain-containing protein</fullName>
    </recommendedName>
</protein>
<dbReference type="Gene3D" id="2.60.40.10">
    <property type="entry name" value="Immunoglobulins"/>
    <property type="match status" value="2"/>
</dbReference>
<accession>N8QHT7</accession>
<proteinExistence type="inferred from homology"/>
<name>N8QHT7_9GAMM</name>
<reference evidence="3 4" key="1">
    <citation type="submission" date="2013-02" db="EMBL/GenBank/DDBJ databases">
        <title>The Genome Sequence of Acinetobacter sp. ANC 3994.</title>
        <authorList>
            <consortium name="The Broad Institute Genome Sequencing Platform"/>
            <consortium name="The Broad Institute Genome Sequencing Center for Infectious Disease"/>
            <person name="Cerqueira G."/>
            <person name="Feldgarden M."/>
            <person name="Courvalin P."/>
            <person name="Perichon B."/>
            <person name="Grillot-Courvalin C."/>
            <person name="Clermont D."/>
            <person name="Rocha E."/>
            <person name="Yoon E.-J."/>
            <person name="Nemec A."/>
            <person name="Walker B."/>
            <person name="Young S.K."/>
            <person name="Zeng Q."/>
            <person name="Gargeya S."/>
            <person name="Fitzgerald M."/>
            <person name="Haas B."/>
            <person name="Abouelleil A."/>
            <person name="Alvarado L."/>
            <person name="Arachchi H.M."/>
            <person name="Berlin A.M."/>
            <person name="Chapman S.B."/>
            <person name="Dewar J."/>
            <person name="Goldberg J."/>
            <person name="Griggs A."/>
            <person name="Gujja S."/>
            <person name="Hansen M."/>
            <person name="Howarth C."/>
            <person name="Imamovic A."/>
            <person name="Larimer J."/>
            <person name="McCowan C."/>
            <person name="Murphy C."/>
            <person name="Neiman D."/>
            <person name="Pearson M."/>
            <person name="Priest M."/>
            <person name="Roberts A."/>
            <person name="Saif S."/>
            <person name="Shea T."/>
            <person name="Sisk P."/>
            <person name="Sykes S."/>
            <person name="Wortman J."/>
            <person name="Nusbaum C."/>
            <person name="Birren B."/>
        </authorList>
    </citation>
    <scope>NUCLEOTIDE SEQUENCE [LARGE SCALE GENOMIC DNA]</scope>
    <source>
        <strain evidence="3 4">ANC 3994</strain>
    </source>
</reference>
<dbReference type="Proteomes" id="UP000013086">
    <property type="component" value="Unassembled WGS sequence"/>
</dbReference>
<evidence type="ECO:0000313" key="3">
    <source>
        <dbReference type="EMBL" id="ENU21437.1"/>
    </source>
</evidence>
<dbReference type="SMART" id="SM00634">
    <property type="entry name" value="BID_1"/>
    <property type="match status" value="1"/>
</dbReference>
<dbReference type="InterPro" id="IPR003344">
    <property type="entry name" value="Big_1_dom"/>
</dbReference>
<comment type="similarity">
    <text evidence="1">Belongs to the intimin/invasin family.</text>
</comment>
<gene>
    <name evidence="3" type="ORF">F994_00144</name>
</gene>
<dbReference type="eggNOG" id="COG2831">
    <property type="taxonomic scope" value="Bacteria"/>
</dbReference>
<evidence type="ECO:0000313" key="4">
    <source>
        <dbReference type="Proteomes" id="UP000013086"/>
    </source>
</evidence>
<comment type="caution">
    <text evidence="3">The sequence shown here is derived from an EMBL/GenBank/DDBJ whole genome shotgun (WGS) entry which is preliminary data.</text>
</comment>
<dbReference type="AlphaFoldDB" id="N8QHT7"/>
<evidence type="ECO:0000259" key="2">
    <source>
        <dbReference type="PROSITE" id="PS51127"/>
    </source>
</evidence>
<dbReference type="PATRIC" id="fig|1217715.3.peg.138"/>
<evidence type="ECO:0000256" key="1">
    <source>
        <dbReference type="ARBA" id="ARBA00010116"/>
    </source>
</evidence>
<dbReference type="InterPro" id="IPR008964">
    <property type="entry name" value="Invasin/intimin_cell_adhesion"/>
</dbReference>
<dbReference type="InterPro" id="IPR013783">
    <property type="entry name" value="Ig-like_fold"/>
</dbReference>
<sequence length="738" mass="76728">MDKKQLGLKLSAVSLAVLLASCGGGGSDGYYNQGSSSGNSSSTNPSTGEEVKSVNITTIQLNDLNGNVTQIITSEGVTAKVKVTDQSGHGISGALVTFTATGGVIFGSSNGAVLTNADGEASISVTPENNNTNGAYKISANADYNGKTVAAKEASFSLQSLNITLANLSVANTALESGGSTNITLKTKNQSGANQNNVAVNFSASCGTFEPATVISSNQGDVITSYKAIAANGELCEGQAVITAATNGASTVPVTVNIAAIKADSLVYTTTSAIDLGIRNSGSAASGQIEFTLYANGTPAKDKEVRIELTDAPPDLNFISLGNRDPRIVKSDSNGKVVVNLYPGSLPGPVEIKATLVSALNVSALSKNVKISTGRVTQNGVSLSVSKQSLRTDIDGDTAVITARLRDRVGNAVPTGTVISFVSEGGKVDPHCATDKNGVCSVTLTTQSPRPLNNRVSVLAYVEGDKDYKDNDKDNLYTAGIDQLIDNIGDFFRDDNEDNIFNVGEFIYEKATGVLSCAASSIVQPNVPNTCNNGLSAVLRQQLLFSFAHDTPTFVWNSGFEGNGKISNGNGNFSFQVFGNNQKTVPMPSGTTISVAVKDNTDFQPKAKLQVDTADSTKQILKVSGAEPNTTLIVTINSIDYAVVIDANGTGSKGGIASTVTGTPEITYKNLSCEAEIREGNLTVPNTMKLFTPASFQDIGNEVVDYTVRLKGCTQGDDVKIISSVPAGKTVTSWLDIK</sequence>
<dbReference type="EMBL" id="APOH01000003">
    <property type="protein sequence ID" value="ENU21437.1"/>
    <property type="molecule type" value="Genomic_DNA"/>
</dbReference>
<dbReference type="RefSeq" id="WP_004650302.1">
    <property type="nucleotide sequence ID" value="NZ_KB849170.1"/>
</dbReference>
<dbReference type="PROSITE" id="PS51127">
    <property type="entry name" value="BIG1"/>
    <property type="match status" value="1"/>
</dbReference>
<dbReference type="OrthoDB" id="5522233at2"/>
<dbReference type="SUPFAM" id="SSF49373">
    <property type="entry name" value="Invasin/intimin cell-adhesion fragments"/>
    <property type="match status" value="2"/>
</dbReference>
<feature type="domain" description="Big-1" evidence="2">
    <location>
        <begin position="67"/>
        <end position="157"/>
    </location>
</feature>
<dbReference type="PROSITE" id="PS51257">
    <property type="entry name" value="PROKAR_LIPOPROTEIN"/>
    <property type="match status" value="1"/>
</dbReference>
<dbReference type="HOGENOM" id="CLU_409736_0_0_6"/>